<dbReference type="PANTHER" id="PTHR34408:SF1">
    <property type="entry name" value="GLYCOSYL HYDROLASE FAMILY 19 DOMAIN-CONTAINING PROTEIN HI_1415"/>
    <property type="match status" value="1"/>
</dbReference>
<dbReference type="RefSeq" id="WP_011239884.1">
    <property type="nucleotide sequence ID" value="NC_006513.1"/>
</dbReference>
<dbReference type="EMBL" id="CR555306">
    <property type="protein sequence ID" value="CAI10241.1"/>
    <property type="molecule type" value="Genomic_DNA"/>
</dbReference>
<accession>Q5NXH3</accession>
<organism evidence="2 3">
    <name type="scientific">Aromatoleum aromaticum (strain DSM 19018 / LMG 30748 / EbN1)</name>
    <name type="common">Azoarcus sp. (strain EbN1)</name>
    <dbReference type="NCBI Taxonomy" id="76114"/>
    <lineage>
        <taxon>Bacteria</taxon>
        <taxon>Pseudomonadati</taxon>
        <taxon>Pseudomonadota</taxon>
        <taxon>Betaproteobacteria</taxon>
        <taxon>Rhodocyclales</taxon>
        <taxon>Rhodocyclaceae</taxon>
        <taxon>Aromatoleum</taxon>
    </lineage>
</organism>
<evidence type="ECO:0000313" key="3">
    <source>
        <dbReference type="Proteomes" id="UP000006552"/>
    </source>
</evidence>
<dbReference type="InterPro" id="IPR000726">
    <property type="entry name" value="Glyco_hydro_19_cat"/>
</dbReference>
<evidence type="ECO:0000259" key="1">
    <source>
        <dbReference type="Pfam" id="PF00182"/>
    </source>
</evidence>
<dbReference type="PANTHER" id="PTHR34408">
    <property type="entry name" value="FAMILY PROTEIN, PUTATIVE-RELATED"/>
    <property type="match status" value="1"/>
</dbReference>
<protein>
    <submittedName>
        <fullName evidence="2">Lysozyme</fullName>
    </submittedName>
</protein>
<dbReference type="SUPFAM" id="SSF53955">
    <property type="entry name" value="Lysozyme-like"/>
    <property type="match status" value="1"/>
</dbReference>
<dbReference type="AlphaFoldDB" id="Q5NXH3"/>
<dbReference type="Pfam" id="PF00182">
    <property type="entry name" value="Glyco_hydro_19"/>
    <property type="match status" value="1"/>
</dbReference>
<dbReference type="InterPro" id="IPR023346">
    <property type="entry name" value="Lysozyme-like_dom_sf"/>
</dbReference>
<gene>
    <name evidence="2" type="ORF">ebA7267</name>
</gene>
<proteinExistence type="predicted"/>
<dbReference type="GO" id="GO:0006032">
    <property type="term" value="P:chitin catabolic process"/>
    <property type="evidence" value="ECO:0007669"/>
    <property type="project" value="InterPro"/>
</dbReference>
<dbReference type="Proteomes" id="UP000006552">
    <property type="component" value="Chromosome"/>
</dbReference>
<evidence type="ECO:0000313" key="2">
    <source>
        <dbReference type="EMBL" id="CAI10241.1"/>
    </source>
</evidence>
<dbReference type="eggNOG" id="COG3179">
    <property type="taxonomic scope" value="Bacteria"/>
</dbReference>
<dbReference type="GO" id="GO:0016998">
    <property type="term" value="P:cell wall macromolecule catabolic process"/>
    <property type="evidence" value="ECO:0007669"/>
    <property type="project" value="InterPro"/>
</dbReference>
<dbReference type="STRING" id="76114.ebA7267"/>
<dbReference type="KEGG" id="eba:ebA7267"/>
<dbReference type="CAZy" id="GH19">
    <property type="family name" value="Glycoside Hydrolase Family 19"/>
</dbReference>
<dbReference type="OrthoDB" id="1242806at2"/>
<name>Q5NXH3_AROAE</name>
<dbReference type="HOGENOM" id="CLU_073833_1_1_4"/>
<dbReference type="GO" id="GO:0004568">
    <property type="term" value="F:chitinase activity"/>
    <property type="evidence" value="ECO:0007669"/>
    <property type="project" value="InterPro"/>
</dbReference>
<sequence length="178" mass="19392">MMLVTPQQLIALYRCPIVRATAYAPFLDDAMWSEGIVTPARIRAFLAQIGHESARLAYVREIWGPTPAQRRYEGRRDLGNTEPGDGKRYLGRGLIQITGRANYQAATAALGEDFITYPGLLETPKWACLSAAGFWSSRDLNALADAGDFDAITQRVNGGQTGRAERIALHQAAAAVIA</sequence>
<reference evidence="2 3" key="1">
    <citation type="journal article" date="2005" name="Arch. Microbiol.">
        <title>The genome sequence of an anaerobic aromatic-degrading denitrifying bacterium, strain EbN1.</title>
        <authorList>
            <person name="Rabus R."/>
            <person name="Kube M."/>
            <person name="Heider J."/>
            <person name="Beck A."/>
            <person name="Heitmann K."/>
            <person name="Widdel F."/>
            <person name="Reinhardt R."/>
        </authorList>
    </citation>
    <scope>NUCLEOTIDE SEQUENCE [LARGE SCALE GENOMIC DNA]</scope>
    <source>
        <strain evidence="2 3">EbN1</strain>
    </source>
</reference>
<dbReference type="InterPro" id="IPR052354">
    <property type="entry name" value="Cell_Wall_Dynamics_Protein"/>
</dbReference>
<keyword evidence="3" id="KW-1185">Reference proteome</keyword>
<feature type="domain" description="Glycoside hydrolase family 19 catalytic" evidence="1">
    <location>
        <begin position="83"/>
        <end position="135"/>
    </location>
</feature>
<dbReference type="Gene3D" id="1.10.530.10">
    <property type="match status" value="1"/>
</dbReference>